<dbReference type="EMBL" id="BKCJ010006315">
    <property type="protein sequence ID" value="GEU71493.1"/>
    <property type="molecule type" value="Genomic_DNA"/>
</dbReference>
<comment type="caution">
    <text evidence="1">The sequence shown here is derived from an EMBL/GenBank/DDBJ whole genome shotgun (WGS) entry which is preliminary data.</text>
</comment>
<dbReference type="PANTHER" id="PTHR34222">
    <property type="entry name" value="GAG_PRE-INTEGRS DOMAIN-CONTAINING PROTEIN"/>
    <property type="match status" value="1"/>
</dbReference>
<proteinExistence type="predicted"/>
<name>A0A6L2MBX7_TANCI</name>
<reference evidence="1" key="1">
    <citation type="journal article" date="2019" name="Sci. Rep.">
        <title>Draft genome of Tanacetum cinerariifolium, the natural source of mosquito coil.</title>
        <authorList>
            <person name="Yamashiro T."/>
            <person name="Shiraishi A."/>
            <person name="Satake H."/>
            <person name="Nakayama K."/>
        </authorList>
    </citation>
    <scope>NUCLEOTIDE SEQUENCE</scope>
</reference>
<protein>
    <submittedName>
        <fullName evidence="1">Uncharacterized protein</fullName>
    </submittedName>
</protein>
<dbReference type="AlphaFoldDB" id="A0A6L2MBX7"/>
<sequence>MKGTKEILHDFKQRLEMIFGRQVNRVNILDFEELTSEMRQDLAVRLRMVYTRGKGQLVFASHARMRLFWIQAPLIREFILEFLSTCRMSDIKMELDAPEKVIEVDLFDLRSTDRGTANIPHLLGLRGLQVVTHELLLIDLHELGRLNICSRFGDTWAWVALGPERHNYRRTSQFGSTNEFPTPMTPSAAAMAAAYAMLAALFNMYYFCCCLGNLTEYPTAKMLWDALVVTYSSGRDKLQTLNLHVKANDIKQNDSPLEELWITLQGVWGEIDRIDPNPMKYPDDIKAYAKIREILRSESLPFAEAAYATVPGLAATEAKGVGLATKGYLHSGERKNRPTIKEDKTHQKCGNCGKTRHTEDQCFELVSYPDWWNDGHKKGNKGLRSERGKARIVNNESNRKNATSFGDVVAATPDEGDEAFMVETGSRVILSAAEDPKIAAMRTI</sequence>
<evidence type="ECO:0000313" key="1">
    <source>
        <dbReference type="EMBL" id="GEU71493.1"/>
    </source>
</evidence>
<organism evidence="1">
    <name type="scientific">Tanacetum cinerariifolium</name>
    <name type="common">Dalmatian daisy</name>
    <name type="synonym">Chrysanthemum cinerariifolium</name>
    <dbReference type="NCBI Taxonomy" id="118510"/>
    <lineage>
        <taxon>Eukaryota</taxon>
        <taxon>Viridiplantae</taxon>
        <taxon>Streptophyta</taxon>
        <taxon>Embryophyta</taxon>
        <taxon>Tracheophyta</taxon>
        <taxon>Spermatophyta</taxon>
        <taxon>Magnoliopsida</taxon>
        <taxon>eudicotyledons</taxon>
        <taxon>Gunneridae</taxon>
        <taxon>Pentapetalae</taxon>
        <taxon>asterids</taxon>
        <taxon>campanulids</taxon>
        <taxon>Asterales</taxon>
        <taxon>Asteraceae</taxon>
        <taxon>Asteroideae</taxon>
        <taxon>Anthemideae</taxon>
        <taxon>Anthemidinae</taxon>
        <taxon>Tanacetum</taxon>
    </lineage>
</organism>
<gene>
    <name evidence="1" type="ORF">Tci_043471</name>
</gene>
<accession>A0A6L2MBX7</accession>
<dbReference type="PANTHER" id="PTHR34222:SF43">
    <property type="entry name" value="RETROTRANSPOSON GAG DOMAIN-CONTAINING PROTEIN"/>
    <property type="match status" value="1"/>
</dbReference>